<proteinExistence type="predicted"/>
<evidence type="ECO:0000256" key="3">
    <source>
        <dbReference type="SAM" id="Phobius"/>
    </source>
</evidence>
<feature type="compositionally biased region" description="Basic residues" evidence="2">
    <location>
        <begin position="250"/>
        <end position="259"/>
    </location>
</feature>
<dbReference type="InterPro" id="IPR020846">
    <property type="entry name" value="MFS_dom"/>
</dbReference>
<keyword evidence="3" id="KW-0472">Membrane</keyword>
<reference evidence="5 7" key="2">
    <citation type="journal article" date="2013" name="Nature">
        <title>Insights into bilaterian evolution from three spiralian genomes.</title>
        <authorList>
            <person name="Simakov O."/>
            <person name="Marletaz F."/>
            <person name="Cho S.J."/>
            <person name="Edsinger-Gonzales E."/>
            <person name="Havlak P."/>
            <person name="Hellsten U."/>
            <person name="Kuo D.H."/>
            <person name="Larsson T."/>
            <person name="Lv J."/>
            <person name="Arendt D."/>
            <person name="Savage R."/>
            <person name="Osoegawa K."/>
            <person name="de Jong P."/>
            <person name="Grimwood J."/>
            <person name="Chapman J.A."/>
            <person name="Shapiro H."/>
            <person name="Aerts A."/>
            <person name="Otillar R.P."/>
            <person name="Terry A.Y."/>
            <person name="Boore J.L."/>
            <person name="Grigoriev I.V."/>
            <person name="Lindberg D.R."/>
            <person name="Seaver E.C."/>
            <person name="Weisblat D.A."/>
            <person name="Putnam N.H."/>
            <person name="Rokhsar D.S."/>
        </authorList>
    </citation>
    <scope>NUCLEOTIDE SEQUENCE</scope>
    <source>
        <strain evidence="5 7">I ESC-2004</strain>
    </source>
</reference>
<dbReference type="GO" id="GO:0008028">
    <property type="term" value="F:monocarboxylic acid transmembrane transporter activity"/>
    <property type="evidence" value="ECO:0007669"/>
    <property type="project" value="TreeGrafter"/>
</dbReference>
<dbReference type="PROSITE" id="PS50850">
    <property type="entry name" value="MFS"/>
    <property type="match status" value="1"/>
</dbReference>
<dbReference type="InterPro" id="IPR050327">
    <property type="entry name" value="Proton-linked_MCT"/>
</dbReference>
<name>R7TLD2_CAPTE</name>
<feature type="transmembrane region" description="Helical" evidence="3">
    <location>
        <begin position="384"/>
        <end position="402"/>
    </location>
</feature>
<gene>
    <name evidence="5" type="ORF">CAPTEDRAFT_169702</name>
</gene>
<dbReference type="HOGENOM" id="CLU_001265_59_1_1"/>
<sequence length="515" mass="55138">MGKTFGSELSLYSATSHVSKASLAAAGDSSDDDEDEVDDAVEAGDDHEEVISTKIPALDGGWGWMCVLGCALMHILIGGLLRSYGVIYVKLRNKFNSSATITSWVGGGLTALMMGLGPVATGLSRRFSVRKVTFVGGILFGLGITICAFAPSIYYMLFSYSFMTGIGSALIYTPGIVIVGQYFEKRRGLAAGLSAATSGLGTFAFPPLAELLFDNYAFTGGFLILGALALNACVSAALYRPLEDSLPKQKRKQLRRSRRLLKEKEASEKAEREEDEGRMGSLLDNGGSLIKDCARCDKKSVFSSYVDVDLLKNPSFICFALSSGLAATSNLASIPLIVDHGRDCGIPEQRAVFLVSAVGIADTIGRALGGVLFDLPMVKVRRRLWYCGIILMAGVAVYFWALSDTFELMVAFCFLQGLFSGAVVSQRPVVVTDIVGVEKLPSSFGLTVFCQGVFILVGSAIAGRLKDASGSYRATFFFTGSCGVLGAVILLLSYFADYRKRRNGSSTRPFSSRTV</sequence>
<keyword evidence="3" id="KW-1133">Transmembrane helix</keyword>
<dbReference type="Gene3D" id="1.20.1250.20">
    <property type="entry name" value="MFS general substrate transporter like domains"/>
    <property type="match status" value="2"/>
</dbReference>
<dbReference type="PANTHER" id="PTHR11360:SF306">
    <property type="entry name" value="RE01051P"/>
    <property type="match status" value="1"/>
</dbReference>
<feature type="transmembrane region" description="Helical" evidence="3">
    <location>
        <begin position="160"/>
        <end position="183"/>
    </location>
</feature>
<dbReference type="EMBL" id="KB310159">
    <property type="protein sequence ID" value="ELT92346.1"/>
    <property type="molecule type" value="Genomic_DNA"/>
</dbReference>
<feature type="transmembrane region" description="Helical" evidence="3">
    <location>
        <begin position="101"/>
        <end position="120"/>
    </location>
</feature>
<organism evidence="5">
    <name type="scientific">Capitella teleta</name>
    <name type="common">Polychaete worm</name>
    <dbReference type="NCBI Taxonomy" id="283909"/>
    <lineage>
        <taxon>Eukaryota</taxon>
        <taxon>Metazoa</taxon>
        <taxon>Spiralia</taxon>
        <taxon>Lophotrochozoa</taxon>
        <taxon>Annelida</taxon>
        <taxon>Polychaeta</taxon>
        <taxon>Sedentaria</taxon>
        <taxon>Scolecida</taxon>
        <taxon>Capitellidae</taxon>
        <taxon>Capitella</taxon>
    </lineage>
</organism>
<feature type="region of interest" description="Disordered" evidence="2">
    <location>
        <begin position="250"/>
        <end position="279"/>
    </location>
</feature>
<dbReference type="InterPro" id="IPR036259">
    <property type="entry name" value="MFS_trans_sf"/>
</dbReference>
<dbReference type="InterPro" id="IPR011701">
    <property type="entry name" value="MFS"/>
</dbReference>
<feature type="transmembrane region" description="Helical" evidence="3">
    <location>
        <begin position="221"/>
        <end position="242"/>
    </location>
</feature>
<feature type="transmembrane region" description="Helical" evidence="3">
    <location>
        <begin position="62"/>
        <end position="81"/>
    </location>
</feature>
<feature type="domain" description="Major facilitator superfamily (MFS) profile" evidence="4">
    <location>
        <begin position="66"/>
        <end position="498"/>
    </location>
</feature>
<dbReference type="Pfam" id="PF07690">
    <property type="entry name" value="MFS_1"/>
    <property type="match status" value="1"/>
</dbReference>
<dbReference type="GO" id="GO:0016020">
    <property type="term" value="C:membrane"/>
    <property type="evidence" value="ECO:0007669"/>
    <property type="project" value="UniProtKB-SubCell"/>
</dbReference>
<reference evidence="6" key="3">
    <citation type="submission" date="2015-06" db="UniProtKB">
        <authorList>
            <consortium name="EnsemblMetazoa"/>
        </authorList>
    </citation>
    <scope>IDENTIFICATION</scope>
</reference>
<keyword evidence="7" id="KW-1185">Reference proteome</keyword>
<feature type="compositionally biased region" description="Acidic residues" evidence="2">
    <location>
        <begin position="29"/>
        <end position="45"/>
    </location>
</feature>
<evidence type="ECO:0000313" key="7">
    <source>
        <dbReference type="Proteomes" id="UP000014760"/>
    </source>
</evidence>
<feature type="region of interest" description="Disordered" evidence="2">
    <location>
        <begin position="24"/>
        <end position="45"/>
    </location>
</feature>
<dbReference type="OMA" id="QISWIFG"/>
<evidence type="ECO:0000256" key="2">
    <source>
        <dbReference type="SAM" id="MobiDB-lite"/>
    </source>
</evidence>
<feature type="transmembrane region" description="Helical" evidence="3">
    <location>
        <begin position="408"/>
        <end position="424"/>
    </location>
</feature>
<reference evidence="7" key="1">
    <citation type="submission" date="2012-12" db="EMBL/GenBank/DDBJ databases">
        <authorList>
            <person name="Hellsten U."/>
            <person name="Grimwood J."/>
            <person name="Chapman J.A."/>
            <person name="Shapiro H."/>
            <person name="Aerts A."/>
            <person name="Otillar R.P."/>
            <person name="Terry A.Y."/>
            <person name="Boore J.L."/>
            <person name="Simakov O."/>
            <person name="Marletaz F."/>
            <person name="Cho S.-J."/>
            <person name="Edsinger-Gonzales E."/>
            <person name="Havlak P."/>
            <person name="Kuo D.-H."/>
            <person name="Larsson T."/>
            <person name="Lv J."/>
            <person name="Arendt D."/>
            <person name="Savage R."/>
            <person name="Osoegawa K."/>
            <person name="de Jong P."/>
            <person name="Lindberg D.R."/>
            <person name="Seaver E.C."/>
            <person name="Weisblat D.A."/>
            <person name="Putnam N.H."/>
            <person name="Grigoriev I.V."/>
            <person name="Rokhsar D.S."/>
        </authorList>
    </citation>
    <scope>NUCLEOTIDE SEQUENCE</scope>
    <source>
        <strain evidence="7">I ESC-2004</strain>
    </source>
</reference>
<feature type="compositionally biased region" description="Basic and acidic residues" evidence="2">
    <location>
        <begin position="260"/>
        <end position="278"/>
    </location>
</feature>
<dbReference type="OrthoDB" id="6286464at2759"/>
<dbReference type="CDD" id="cd17352">
    <property type="entry name" value="MFS_MCT_SLC16"/>
    <property type="match status" value="1"/>
</dbReference>
<feature type="transmembrane region" description="Helical" evidence="3">
    <location>
        <begin position="190"/>
        <end position="209"/>
    </location>
</feature>
<accession>R7TLD2</accession>
<keyword evidence="3" id="KW-0812">Transmembrane</keyword>
<feature type="transmembrane region" description="Helical" evidence="3">
    <location>
        <begin position="132"/>
        <end position="154"/>
    </location>
</feature>
<dbReference type="PANTHER" id="PTHR11360">
    <property type="entry name" value="MONOCARBOXYLATE TRANSPORTER"/>
    <property type="match status" value="1"/>
</dbReference>
<comment type="subcellular location">
    <subcellularLocation>
        <location evidence="1">Membrane</location>
        <topology evidence="1">Multi-pass membrane protein</topology>
    </subcellularLocation>
</comment>
<evidence type="ECO:0000313" key="6">
    <source>
        <dbReference type="EnsemblMetazoa" id="CapteP169702"/>
    </source>
</evidence>
<dbReference type="SUPFAM" id="SSF103473">
    <property type="entry name" value="MFS general substrate transporter"/>
    <property type="match status" value="1"/>
</dbReference>
<feature type="transmembrane region" description="Helical" evidence="3">
    <location>
        <begin position="474"/>
        <end position="496"/>
    </location>
</feature>
<dbReference type="EMBL" id="AMQN01002831">
    <property type="status" value="NOT_ANNOTATED_CDS"/>
    <property type="molecule type" value="Genomic_DNA"/>
</dbReference>
<evidence type="ECO:0000259" key="4">
    <source>
        <dbReference type="PROSITE" id="PS50850"/>
    </source>
</evidence>
<evidence type="ECO:0000313" key="5">
    <source>
        <dbReference type="EMBL" id="ELT92346.1"/>
    </source>
</evidence>
<dbReference type="AlphaFoldDB" id="R7TLD2"/>
<protein>
    <recommendedName>
        <fullName evidence="4">Major facilitator superfamily (MFS) profile domain-containing protein</fullName>
    </recommendedName>
</protein>
<feature type="transmembrane region" description="Helical" evidence="3">
    <location>
        <begin position="444"/>
        <end position="462"/>
    </location>
</feature>
<dbReference type="Proteomes" id="UP000014760">
    <property type="component" value="Unassembled WGS sequence"/>
</dbReference>
<evidence type="ECO:0000256" key="1">
    <source>
        <dbReference type="ARBA" id="ARBA00004141"/>
    </source>
</evidence>
<dbReference type="EnsemblMetazoa" id="CapteT169702">
    <property type="protein sequence ID" value="CapteP169702"/>
    <property type="gene ID" value="CapteG169702"/>
</dbReference>